<dbReference type="Proteomes" id="UP000199226">
    <property type="component" value="Unassembled WGS sequence"/>
</dbReference>
<feature type="domain" description="Type I restriction modification DNA specificity" evidence="4">
    <location>
        <begin position="240"/>
        <end position="415"/>
    </location>
</feature>
<dbReference type="OrthoDB" id="667970at2"/>
<evidence type="ECO:0000313" key="6">
    <source>
        <dbReference type="Proteomes" id="UP000199226"/>
    </source>
</evidence>
<name>A0A1G9YCT4_9SPHI</name>
<evidence type="ECO:0000256" key="3">
    <source>
        <dbReference type="ARBA" id="ARBA00023125"/>
    </source>
</evidence>
<dbReference type="SUPFAM" id="SSF116734">
    <property type="entry name" value="DNA methylase specificity domain"/>
    <property type="match status" value="2"/>
</dbReference>
<dbReference type="InterPro" id="IPR044946">
    <property type="entry name" value="Restrct_endonuc_typeI_TRD_sf"/>
</dbReference>
<comment type="similarity">
    <text evidence="1">Belongs to the type-I restriction system S methylase family.</text>
</comment>
<proteinExistence type="inferred from homology"/>
<gene>
    <name evidence="5" type="ORF">SAMN05421813_13710</name>
</gene>
<evidence type="ECO:0000259" key="4">
    <source>
        <dbReference type="Pfam" id="PF01420"/>
    </source>
</evidence>
<dbReference type="STRING" id="990371.SAMN05421813_13710"/>
<reference evidence="6" key="1">
    <citation type="submission" date="2016-10" db="EMBL/GenBank/DDBJ databases">
        <authorList>
            <person name="Varghese N."/>
            <person name="Submissions S."/>
        </authorList>
    </citation>
    <scope>NUCLEOTIDE SEQUENCE [LARGE SCALE GENOMIC DNA]</scope>
    <source>
        <strain evidence="6">DSM 24536</strain>
    </source>
</reference>
<evidence type="ECO:0000313" key="5">
    <source>
        <dbReference type="EMBL" id="SDN06253.1"/>
    </source>
</evidence>
<dbReference type="PANTHER" id="PTHR43140:SF1">
    <property type="entry name" value="TYPE I RESTRICTION ENZYME ECOKI SPECIFICITY SUBUNIT"/>
    <property type="match status" value="1"/>
</dbReference>
<dbReference type="AlphaFoldDB" id="A0A1G9YCT4"/>
<keyword evidence="6" id="KW-1185">Reference proteome</keyword>
<dbReference type="Gene3D" id="1.10.287.1120">
    <property type="entry name" value="Bipartite methylase S protein"/>
    <property type="match status" value="1"/>
</dbReference>
<sequence>MEYKMNTKMNISLPKYEQYKDSGVEWLGEIPEEWQTTKVKNVFTLIIDPAPKNNAFELLSVYTDIGVKPRRELEERGNKASTTDGYWFVKKGDIVVNKLLAWMGAIGVSNYDGVTSPAYDILRAKIKIESNFFHYLFRNDACISELKRHSRGIMDMRLRLYFDKFGDIIIPFPKYEEQLNIVSFLDRKTAIIDQAIGINEKQIELLKERRQILIHKAVTRGLNPDVKMKDSRVEWIGEIPEGWEVKKLRYLANCFPSNVDKHSKVNEKEVRLCNYTDVYKNDFITDDMDLMVATASDEQINKFTLKKGDIVITKDSETASDIAVPTYIKENLTNVICGYHLAIIKTYQINYSKYLFQALKTKLFNTQFEICSNGITRVGLGNSDLRNGYFLLPSPQEQIEIAEFIEKGTAKIATAISLKEQEIEKLKEYKATLINSAVTGKIKVCEPIN</sequence>
<keyword evidence="2" id="KW-0680">Restriction system</keyword>
<organism evidence="5 6">
    <name type="scientific">Daejeonella rubra</name>
    <dbReference type="NCBI Taxonomy" id="990371"/>
    <lineage>
        <taxon>Bacteria</taxon>
        <taxon>Pseudomonadati</taxon>
        <taxon>Bacteroidota</taxon>
        <taxon>Sphingobacteriia</taxon>
        <taxon>Sphingobacteriales</taxon>
        <taxon>Sphingobacteriaceae</taxon>
        <taxon>Daejeonella</taxon>
    </lineage>
</organism>
<dbReference type="EMBL" id="FNHH01000037">
    <property type="protein sequence ID" value="SDN06253.1"/>
    <property type="molecule type" value="Genomic_DNA"/>
</dbReference>
<dbReference type="InterPro" id="IPR051212">
    <property type="entry name" value="Type-I_RE_S_subunit"/>
</dbReference>
<feature type="domain" description="Type I restriction modification DNA specificity" evidence="4">
    <location>
        <begin position="31"/>
        <end position="192"/>
    </location>
</feature>
<accession>A0A1G9YCT4</accession>
<dbReference type="InterPro" id="IPR000055">
    <property type="entry name" value="Restrct_endonuc_typeI_TRD"/>
</dbReference>
<dbReference type="GO" id="GO:0003677">
    <property type="term" value="F:DNA binding"/>
    <property type="evidence" value="ECO:0007669"/>
    <property type="project" value="UniProtKB-KW"/>
</dbReference>
<dbReference type="Gene3D" id="3.90.220.20">
    <property type="entry name" value="DNA methylase specificity domains"/>
    <property type="match status" value="2"/>
</dbReference>
<dbReference type="GO" id="GO:0009307">
    <property type="term" value="P:DNA restriction-modification system"/>
    <property type="evidence" value="ECO:0007669"/>
    <property type="project" value="UniProtKB-KW"/>
</dbReference>
<evidence type="ECO:0000256" key="1">
    <source>
        <dbReference type="ARBA" id="ARBA00010923"/>
    </source>
</evidence>
<protein>
    <submittedName>
        <fullName evidence="5">Type I restriction enzyme, S subunit</fullName>
    </submittedName>
</protein>
<evidence type="ECO:0000256" key="2">
    <source>
        <dbReference type="ARBA" id="ARBA00022747"/>
    </source>
</evidence>
<keyword evidence="3" id="KW-0238">DNA-binding</keyword>
<dbReference type="Pfam" id="PF01420">
    <property type="entry name" value="Methylase_S"/>
    <property type="match status" value="2"/>
</dbReference>
<dbReference type="PANTHER" id="PTHR43140">
    <property type="entry name" value="TYPE-1 RESTRICTION ENZYME ECOKI SPECIFICITY PROTEIN"/>
    <property type="match status" value="1"/>
</dbReference>